<dbReference type="AlphaFoldDB" id="A0A9P6CZ88"/>
<dbReference type="Proteomes" id="UP000807469">
    <property type="component" value="Unassembled WGS sequence"/>
</dbReference>
<evidence type="ECO:0000256" key="1">
    <source>
        <dbReference type="SAM" id="Phobius"/>
    </source>
</evidence>
<proteinExistence type="predicted"/>
<feature type="transmembrane region" description="Helical" evidence="1">
    <location>
        <begin position="158"/>
        <end position="179"/>
    </location>
</feature>
<dbReference type="EMBL" id="MU155262">
    <property type="protein sequence ID" value="KAF9477413.1"/>
    <property type="molecule type" value="Genomic_DNA"/>
</dbReference>
<accession>A0A9P6CZ88</accession>
<keyword evidence="1" id="KW-0812">Transmembrane</keyword>
<name>A0A9P6CZ88_9AGAR</name>
<keyword evidence="1" id="KW-1133">Transmembrane helix</keyword>
<sequence>MCSLSACHLRVFPYRHFLVVRRSRSSDSMQHFHPPPILRCFGSIHRHGSLPFERPAVHPLILRCPSVDLEQNKECLAISSAFRSFFLAVLDIVVRKCVMLCKKVSQYMIFDIYLYIYMPKKLDSRPRIRCAFALAVFPTHSSFVCHFLYFILPFLVPFFWSTFLATICYRIHITAMLRFTTF</sequence>
<organism evidence="2 3">
    <name type="scientific">Pholiota conissans</name>
    <dbReference type="NCBI Taxonomy" id="109636"/>
    <lineage>
        <taxon>Eukaryota</taxon>
        <taxon>Fungi</taxon>
        <taxon>Dikarya</taxon>
        <taxon>Basidiomycota</taxon>
        <taxon>Agaricomycotina</taxon>
        <taxon>Agaricomycetes</taxon>
        <taxon>Agaricomycetidae</taxon>
        <taxon>Agaricales</taxon>
        <taxon>Agaricineae</taxon>
        <taxon>Strophariaceae</taxon>
        <taxon>Pholiota</taxon>
    </lineage>
</organism>
<keyword evidence="1" id="KW-0472">Membrane</keyword>
<comment type="caution">
    <text evidence="2">The sequence shown here is derived from an EMBL/GenBank/DDBJ whole genome shotgun (WGS) entry which is preliminary data.</text>
</comment>
<protein>
    <submittedName>
        <fullName evidence="2">Uncharacterized protein</fullName>
    </submittedName>
</protein>
<gene>
    <name evidence="2" type="ORF">BDN70DRAFT_111773</name>
</gene>
<reference evidence="2" key="1">
    <citation type="submission" date="2020-11" db="EMBL/GenBank/DDBJ databases">
        <authorList>
            <consortium name="DOE Joint Genome Institute"/>
            <person name="Ahrendt S."/>
            <person name="Riley R."/>
            <person name="Andreopoulos W."/>
            <person name="Labutti K."/>
            <person name="Pangilinan J."/>
            <person name="Ruiz-Duenas F.J."/>
            <person name="Barrasa J.M."/>
            <person name="Sanchez-Garcia M."/>
            <person name="Camarero S."/>
            <person name="Miyauchi S."/>
            <person name="Serrano A."/>
            <person name="Linde D."/>
            <person name="Babiker R."/>
            <person name="Drula E."/>
            <person name="Ayuso-Fernandez I."/>
            <person name="Pacheco R."/>
            <person name="Padilla G."/>
            <person name="Ferreira P."/>
            <person name="Barriuso J."/>
            <person name="Kellner H."/>
            <person name="Castanera R."/>
            <person name="Alfaro M."/>
            <person name="Ramirez L."/>
            <person name="Pisabarro A.G."/>
            <person name="Kuo A."/>
            <person name="Tritt A."/>
            <person name="Lipzen A."/>
            <person name="He G."/>
            <person name="Yan M."/>
            <person name="Ng V."/>
            <person name="Cullen D."/>
            <person name="Martin F."/>
            <person name="Rosso M.-N."/>
            <person name="Henrissat B."/>
            <person name="Hibbett D."/>
            <person name="Martinez A.T."/>
            <person name="Grigoriev I.V."/>
        </authorList>
    </citation>
    <scope>NUCLEOTIDE SEQUENCE</scope>
    <source>
        <strain evidence="2">CIRM-BRFM 674</strain>
    </source>
</reference>
<evidence type="ECO:0000313" key="3">
    <source>
        <dbReference type="Proteomes" id="UP000807469"/>
    </source>
</evidence>
<keyword evidence="3" id="KW-1185">Reference proteome</keyword>
<evidence type="ECO:0000313" key="2">
    <source>
        <dbReference type="EMBL" id="KAF9477413.1"/>
    </source>
</evidence>